<sequence length="128" mass="14521">MAKTATDAFNDNQIAKGHDNYSGLGNIELILVDRDYLPRVHDFPFYREGVDRVTGDGITRGDGNDTTQWLSNGITDAQWWYLYTSILGGAHSGKVTFKTRRWARRLTLPCPNFTLLPTPIWILAHRPT</sequence>
<evidence type="ECO:0000313" key="1">
    <source>
        <dbReference type="EMBL" id="KKK80261.1"/>
    </source>
</evidence>
<proteinExistence type="predicted"/>
<name>A0A0F9B6W9_9ZZZZ</name>
<organism evidence="1">
    <name type="scientific">marine sediment metagenome</name>
    <dbReference type="NCBI Taxonomy" id="412755"/>
    <lineage>
        <taxon>unclassified sequences</taxon>
        <taxon>metagenomes</taxon>
        <taxon>ecological metagenomes</taxon>
    </lineage>
</organism>
<gene>
    <name evidence="1" type="ORF">LCGC14_2825260</name>
</gene>
<comment type="caution">
    <text evidence="1">The sequence shown here is derived from an EMBL/GenBank/DDBJ whole genome shotgun (WGS) entry which is preliminary data.</text>
</comment>
<accession>A0A0F9B6W9</accession>
<dbReference type="AlphaFoldDB" id="A0A0F9B6W9"/>
<dbReference type="EMBL" id="LAZR01053661">
    <property type="protein sequence ID" value="KKK80261.1"/>
    <property type="molecule type" value="Genomic_DNA"/>
</dbReference>
<reference evidence="1" key="1">
    <citation type="journal article" date="2015" name="Nature">
        <title>Complex archaea that bridge the gap between prokaryotes and eukaryotes.</title>
        <authorList>
            <person name="Spang A."/>
            <person name="Saw J.H."/>
            <person name="Jorgensen S.L."/>
            <person name="Zaremba-Niedzwiedzka K."/>
            <person name="Martijn J."/>
            <person name="Lind A.E."/>
            <person name="van Eijk R."/>
            <person name="Schleper C."/>
            <person name="Guy L."/>
            <person name="Ettema T.J."/>
        </authorList>
    </citation>
    <scope>NUCLEOTIDE SEQUENCE</scope>
</reference>
<protein>
    <submittedName>
        <fullName evidence="1">Uncharacterized protein</fullName>
    </submittedName>
</protein>